<accession>A0A0V0HXN9</accession>
<organism evidence="1">
    <name type="scientific">Solanum chacoense</name>
    <name type="common">Chaco potato</name>
    <dbReference type="NCBI Taxonomy" id="4108"/>
    <lineage>
        <taxon>Eukaryota</taxon>
        <taxon>Viridiplantae</taxon>
        <taxon>Streptophyta</taxon>
        <taxon>Embryophyta</taxon>
        <taxon>Tracheophyta</taxon>
        <taxon>Spermatophyta</taxon>
        <taxon>Magnoliopsida</taxon>
        <taxon>eudicotyledons</taxon>
        <taxon>Gunneridae</taxon>
        <taxon>Pentapetalae</taxon>
        <taxon>asterids</taxon>
        <taxon>lamiids</taxon>
        <taxon>Solanales</taxon>
        <taxon>Solanaceae</taxon>
        <taxon>Solanoideae</taxon>
        <taxon>Solaneae</taxon>
        <taxon>Solanum</taxon>
    </lineage>
</organism>
<dbReference type="AlphaFoldDB" id="A0A0V0HXN9"/>
<sequence>MFFKLLEVDNLTQNLQNDPENNSDQEREGDRIDRTWSVVFGQFSGQIWLVSPVITLPSPELATRRSLIGTAGAPVVVFVFTGAEANRERGSPVGAGPRDASGRRDLHLLARRMGRRRRPVAGWFSRLLSDRRCSVLRLRDR</sequence>
<evidence type="ECO:0000313" key="1">
    <source>
        <dbReference type="EMBL" id="JAP24422.1"/>
    </source>
</evidence>
<name>A0A0V0HXN9_SOLCH</name>
<dbReference type="EMBL" id="GEDG01014403">
    <property type="protein sequence ID" value="JAP24422.1"/>
    <property type="molecule type" value="Transcribed_RNA"/>
</dbReference>
<protein>
    <submittedName>
        <fullName evidence="1">Putative ovule protein</fullName>
    </submittedName>
</protein>
<reference evidence="1" key="1">
    <citation type="submission" date="2015-12" db="EMBL/GenBank/DDBJ databases">
        <title>Gene expression during late stages of embryo sac development: a critical building block for successful pollen-pistil interactions.</title>
        <authorList>
            <person name="Liu Y."/>
            <person name="Joly V."/>
            <person name="Sabar M."/>
            <person name="Matton D.P."/>
        </authorList>
    </citation>
    <scope>NUCLEOTIDE SEQUENCE</scope>
</reference>
<proteinExistence type="predicted"/>